<keyword evidence="1 2" id="KW-0195">Cyclin</keyword>
<keyword evidence="6" id="KW-1185">Reference proteome</keyword>
<evidence type="ECO:0000313" key="5">
    <source>
        <dbReference type="EMBL" id="CAI2364472.1"/>
    </source>
</evidence>
<dbReference type="InterPro" id="IPR039361">
    <property type="entry name" value="Cyclin"/>
</dbReference>
<dbReference type="Pfam" id="PF02984">
    <property type="entry name" value="Cyclin_C"/>
    <property type="match status" value="1"/>
</dbReference>
<feature type="domain" description="Cyclin-like" evidence="4">
    <location>
        <begin position="262"/>
        <end position="346"/>
    </location>
</feature>
<dbReference type="InterPro" id="IPR013763">
    <property type="entry name" value="Cyclin-like_dom"/>
</dbReference>
<feature type="compositionally biased region" description="Basic and acidic residues" evidence="3">
    <location>
        <begin position="7"/>
        <end position="21"/>
    </location>
</feature>
<dbReference type="GO" id="GO:0044772">
    <property type="term" value="P:mitotic cell cycle phase transition"/>
    <property type="evidence" value="ECO:0007669"/>
    <property type="project" value="InterPro"/>
</dbReference>
<organism evidence="5 6">
    <name type="scientific">Euplotes crassus</name>
    <dbReference type="NCBI Taxonomy" id="5936"/>
    <lineage>
        <taxon>Eukaryota</taxon>
        <taxon>Sar</taxon>
        <taxon>Alveolata</taxon>
        <taxon>Ciliophora</taxon>
        <taxon>Intramacronucleata</taxon>
        <taxon>Spirotrichea</taxon>
        <taxon>Hypotrichia</taxon>
        <taxon>Euplotida</taxon>
        <taxon>Euplotidae</taxon>
        <taxon>Moneuplotes</taxon>
    </lineage>
</organism>
<sequence>MGKNLHHNNDRKRAREGKTTEDSTISETSYEQPAKKKNHKRKSIRDISKENISKPLKNFMANAHGRLKDTKRCLVKKKGDKRRNKPKRKFKNVVALRNSYAQHLRPFDRDNVHKAKYCGEYCEQIEALNLNKEITRFKTSFGNGTKIIQKDYLTQNNRNIFANNLFGFFISADVCDLNTLFLAIQIFDRYAYRSKVNARNLSVVCLSSFWLAEKFEEIYPTPVPFYIKAADKRIRKLDFERKEKEIAGELKFRINYFPTSLTFHKRFQMILKLNKKQIMLSSYILLCSLTDCQMVFEYPSTVALASICLACKKIDSSYRIPKNHRECFFKTCELEECIRTHTQMITGRGQSLSGCIFSIMKSLKRICERVVSNSTHFEFILAKMENKTIKKFFLSEFKRQILI</sequence>
<comment type="caution">
    <text evidence="5">The sequence shown here is derived from an EMBL/GenBank/DDBJ whole genome shotgun (WGS) entry which is preliminary data.</text>
</comment>
<evidence type="ECO:0000256" key="2">
    <source>
        <dbReference type="RuleBase" id="RU000383"/>
    </source>
</evidence>
<dbReference type="SUPFAM" id="SSF47954">
    <property type="entry name" value="Cyclin-like"/>
    <property type="match status" value="2"/>
</dbReference>
<proteinExistence type="inferred from homology"/>
<accession>A0AAD1XA87</accession>
<dbReference type="EMBL" id="CAMPGE010005625">
    <property type="protein sequence ID" value="CAI2364472.1"/>
    <property type="molecule type" value="Genomic_DNA"/>
</dbReference>
<evidence type="ECO:0000313" key="6">
    <source>
        <dbReference type="Proteomes" id="UP001295684"/>
    </source>
</evidence>
<dbReference type="Pfam" id="PF00134">
    <property type="entry name" value="Cyclin_N"/>
    <property type="match status" value="1"/>
</dbReference>
<dbReference type="InterPro" id="IPR004367">
    <property type="entry name" value="Cyclin_C-dom"/>
</dbReference>
<name>A0AAD1XA87_EUPCR</name>
<gene>
    <name evidence="5" type="ORF">ECRASSUSDP1_LOCUS5815</name>
</gene>
<evidence type="ECO:0000256" key="3">
    <source>
        <dbReference type="SAM" id="MobiDB-lite"/>
    </source>
</evidence>
<dbReference type="GO" id="GO:0051301">
    <property type="term" value="P:cell division"/>
    <property type="evidence" value="ECO:0007669"/>
    <property type="project" value="UniProtKB-KW"/>
</dbReference>
<reference evidence="5" key="1">
    <citation type="submission" date="2023-07" db="EMBL/GenBank/DDBJ databases">
        <authorList>
            <consortium name="AG Swart"/>
            <person name="Singh M."/>
            <person name="Singh A."/>
            <person name="Seah K."/>
            <person name="Emmerich C."/>
        </authorList>
    </citation>
    <scope>NUCLEOTIDE SEQUENCE</scope>
    <source>
        <strain evidence="5">DP1</strain>
    </source>
</reference>
<dbReference type="Proteomes" id="UP001295684">
    <property type="component" value="Unassembled WGS sequence"/>
</dbReference>
<dbReference type="PANTHER" id="PTHR10177">
    <property type="entry name" value="CYCLINS"/>
    <property type="match status" value="1"/>
</dbReference>
<dbReference type="AlphaFoldDB" id="A0AAD1XA87"/>
<feature type="domain" description="Cyclin-like" evidence="4">
    <location>
        <begin position="163"/>
        <end position="248"/>
    </location>
</feature>
<dbReference type="InterPro" id="IPR036915">
    <property type="entry name" value="Cyclin-like_sf"/>
</dbReference>
<dbReference type="Gene3D" id="1.10.472.10">
    <property type="entry name" value="Cyclin-like"/>
    <property type="match status" value="2"/>
</dbReference>
<evidence type="ECO:0000259" key="4">
    <source>
        <dbReference type="SMART" id="SM00385"/>
    </source>
</evidence>
<dbReference type="GO" id="GO:0016538">
    <property type="term" value="F:cyclin-dependent protein serine/threonine kinase regulator activity"/>
    <property type="evidence" value="ECO:0007669"/>
    <property type="project" value="InterPro"/>
</dbReference>
<dbReference type="InterPro" id="IPR006671">
    <property type="entry name" value="Cyclin_N"/>
</dbReference>
<dbReference type="SMART" id="SM00385">
    <property type="entry name" value="CYCLIN"/>
    <property type="match status" value="2"/>
</dbReference>
<feature type="region of interest" description="Disordered" evidence="3">
    <location>
        <begin position="1"/>
        <end position="53"/>
    </location>
</feature>
<dbReference type="CDD" id="cd20537">
    <property type="entry name" value="CYCLIN_CCNO-like_rpt2"/>
    <property type="match status" value="1"/>
</dbReference>
<comment type="similarity">
    <text evidence="2">Belongs to the cyclin family.</text>
</comment>
<evidence type="ECO:0000256" key="1">
    <source>
        <dbReference type="ARBA" id="ARBA00023127"/>
    </source>
</evidence>
<feature type="compositionally biased region" description="Polar residues" evidence="3">
    <location>
        <begin position="22"/>
        <end position="31"/>
    </location>
</feature>
<protein>
    <recommendedName>
        <fullName evidence="4">Cyclin-like domain-containing protein</fullName>
    </recommendedName>
</protein>